<dbReference type="Pfam" id="PF01029">
    <property type="entry name" value="NusB"/>
    <property type="match status" value="1"/>
</dbReference>
<feature type="binding site" evidence="5">
    <location>
        <position position="298"/>
    </location>
    <ligand>
        <name>S-adenosyl-L-methionine</name>
        <dbReference type="ChEBI" id="CHEBI:59789"/>
    </ligand>
</feature>
<keyword evidence="1 5" id="KW-0489">Methyltransferase</keyword>
<feature type="binding site" evidence="5">
    <location>
        <position position="257"/>
    </location>
    <ligand>
        <name>S-adenosyl-L-methionine</name>
        <dbReference type="ChEBI" id="CHEBI:59789"/>
    </ligand>
</feature>
<evidence type="ECO:0000259" key="6">
    <source>
        <dbReference type="PROSITE" id="PS51686"/>
    </source>
</evidence>
<dbReference type="GO" id="GO:0001510">
    <property type="term" value="P:RNA methylation"/>
    <property type="evidence" value="ECO:0007669"/>
    <property type="project" value="InterPro"/>
</dbReference>
<dbReference type="GO" id="GO:0008173">
    <property type="term" value="F:RNA methyltransferase activity"/>
    <property type="evidence" value="ECO:0007669"/>
    <property type="project" value="InterPro"/>
</dbReference>
<comment type="similarity">
    <text evidence="5">Belongs to the class I-like SAM-binding methyltransferase superfamily. RsmB/NOP family.</text>
</comment>
<feature type="binding site" evidence="5">
    <location>
        <begin position="236"/>
        <end position="242"/>
    </location>
    <ligand>
        <name>S-adenosyl-L-methionine</name>
        <dbReference type="ChEBI" id="CHEBI:59789"/>
    </ligand>
</feature>
<dbReference type="CDD" id="cd02440">
    <property type="entry name" value="AdoMet_MTases"/>
    <property type="match status" value="1"/>
</dbReference>
<dbReference type="PANTHER" id="PTHR22807:SF61">
    <property type="entry name" value="NOL1_NOP2_SUN FAMILY PROTEIN _ ANTITERMINATION NUSB DOMAIN-CONTAINING PROTEIN"/>
    <property type="match status" value="1"/>
</dbReference>
<dbReference type="RefSeq" id="WP_013385115.1">
    <property type="nucleotide sequence ID" value="NC_017384.1"/>
</dbReference>
<dbReference type="HOGENOM" id="CLU_005316_0_4_5"/>
<proteinExistence type="inferred from homology"/>
<dbReference type="InterPro" id="IPR049560">
    <property type="entry name" value="MeTrfase_RsmB-F_NOP2_cat"/>
</dbReference>
<dbReference type="InterPro" id="IPR029063">
    <property type="entry name" value="SAM-dependent_MTases_sf"/>
</dbReference>
<dbReference type="KEGG" id="kvl:KVU_1909"/>
<dbReference type="Gene3D" id="3.40.50.150">
    <property type="entry name" value="Vaccinia Virus protein VP39"/>
    <property type="match status" value="1"/>
</dbReference>
<dbReference type="eggNOG" id="COG0781">
    <property type="taxonomic scope" value="Bacteria"/>
</dbReference>
<evidence type="ECO:0000256" key="5">
    <source>
        <dbReference type="PROSITE-ProRule" id="PRU01023"/>
    </source>
</evidence>
<accession>F9Y4D5</accession>
<keyword evidence="8" id="KW-1185">Reference proteome</keyword>
<dbReference type="GO" id="GO:0006355">
    <property type="term" value="P:regulation of DNA-templated transcription"/>
    <property type="evidence" value="ECO:0007669"/>
    <property type="project" value="InterPro"/>
</dbReference>
<evidence type="ECO:0000313" key="8">
    <source>
        <dbReference type="Proteomes" id="UP000000692"/>
    </source>
</evidence>
<dbReference type="Proteomes" id="UP000000692">
    <property type="component" value="Chromosome"/>
</dbReference>
<dbReference type="Pfam" id="PF01189">
    <property type="entry name" value="Methyltr_RsmB-F"/>
    <property type="match status" value="1"/>
</dbReference>
<dbReference type="EMBL" id="CP002018">
    <property type="protein sequence ID" value="AEM41748.1"/>
    <property type="molecule type" value="Genomic_DNA"/>
</dbReference>
<dbReference type="InterPro" id="IPR001678">
    <property type="entry name" value="MeTrfase_RsmB-F_NOP2_dom"/>
</dbReference>
<dbReference type="InterPro" id="IPR006027">
    <property type="entry name" value="NusB_RsmB_TIM44"/>
</dbReference>
<dbReference type="PANTHER" id="PTHR22807">
    <property type="entry name" value="NOP2 YEAST -RELATED NOL1/NOP2/FMU SUN DOMAIN-CONTAINING"/>
    <property type="match status" value="1"/>
</dbReference>
<feature type="domain" description="SAM-dependent MTase RsmB/NOP-type" evidence="6">
    <location>
        <begin position="128"/>
        <end position="417"/>
    </location>
</feature>
<evidence type="ECO:0000256" key="3">
    <source>
        <dbReference type="ARBA" id="ARBA00022691"/>
    </source>
</evidence>
<evidence type="ECO:0000256" key="4">
    <source>
        <dbReference type="ARBA" id="ARBA00022884"/>
    </source>
</evidence>
<name>F9Y4D5_KETVW</name>
<dbReference type="InterPro" id="IPR035926">
    <property type="entry name" value="NusB-like_sf"/>
</dbReference>
<dbReference type="SUPFAM" id="SSF53335">
    <property type="entry name" value="S-adenosyl-L-methionine-dependent methyltransferases"/>
    <property type="match status" value="1"/>
</dbReference>
<protein>
    <submittedName>
        <fullName evidence="7">Ribosomal RNA small subunit methyltransferase B, putative</fullName>
        <ecNumber evidence="7">2.1.1.-</ecNumber>
    </submittedName>
</protein>
<dbReference type="OrthoDB" id="9810297at2"/>
<dbReference type="EC" id="2.1.1.-" evidence="7"/>
<dbReference type="PROSITE" id="PS51686">
    <property type="entry name" value="SAM_MT_RSMB_NOP"/>
    <property type="match status" value="1"/>
</dbReference>
<keyword evidence="4 5" id="KW-0694">RNA-binding</keyword>
<keyword evidence="3 5" id="KW-0949">S-adenosyl-L-methionine</keyword>
<dbReference type="PATRIC" id="fig|759362.5.peg.1975"/>
<feature type="active site" description="Nucleophile" evidence="5">
    <location>
        <position position="351"/>
    </location>
</feature>
<dbReference type="PRINTS" id="PR02008">
    <property type="entry name" value="RCMTFAMILY"/>
</dbReference>
<reference evidence="7 8" key="1">
    <citation type="journal article" date="2011" name="J. Bacteriol.">
        <title>Complete genome sequence of the industrial strain Ketogulonicigenium vulgare WSH-001.</title>
        <authorList>
            <person name="Liu L."/>
            <person name="Li Y."/>
            <person name="Zhang J."/>
            <person name="Zhou Z."/>
            <person name="Liu J."/>
            <person name="Li X."/>
            <person name="Zhou J."/>
            <person name="Du G."/>
            <person name="Wang L."/>
            <person name="Chen J."/>
        </authorList>
    </citation>
    <scope>NUCLEOTIDE SEQUENCE [LARGE SCALE GENOMIC DNA]</scope>
    <source>
        <strain evidence="7 8">WSH-001</strain>
    </source>
</reference>
<evidence type="ECO:0000256" key="1">
    <source>
        <dbReference type="ARBA" id="ARBA00022603"/>
    </source>
</evidence>
<dbReference type="Gene3D" id="1.10.940.10">
    <property type="entry name" value="NusB-like"/>
    <property type="match status" value="1"/>
</dbReference>
<gene>
    <name evidence="7" type="ordered locus">KVU_1909</name>
</gene>
<dbReference type="GO" id="GO:0003723">
    <property type="term" value="F:RNA binding"/>
    <property type="evidence" value="ECO:0007669"/>
    <property type="project" value="UniProtKB-UniRule"/>
</dbReference>
<comment type="caution">
    <text evidence="5">Lacks conserved residue(s) required for the propagation of feature annotation.</text>
</comment>
<sequence>MSDSLIPRRAALNLLNAVTVDHRLLSECTAIFDPLSPPDRARAQRLATSVLRAASRADRWLKPHLKKRPPVQVQNALRLGVVEIAEGAAPHGVVNDIVTLLADGKRTANFAALANAVLRKGADLPQQWGKLALPQLPDWLREPLREAWGNSAINAIERAHFRGAPLDLTIPRDTADWAARLGGLVLPTGSVRLDGHGMVSTLPGFAEGAWWVQDAAAALPVRLLGDLRGQRALDICAAPGGKTMQLASAGAEVTALDLSANRLQRVAENLARTNLNATIVQGDALEFTTTGWDVIVLDAPCSATGTIRRHPDLPFARDGAEIGSLIALQAQMIDHALRLLNPGGRLLFCTCSLLPDEGEVQVEEALARHPGLRVIPPELPEIEADWISPEGGVRLRPDYWPSLGGMDGFYMAVLCAP</sequence>
<dbReference type="InterPro" id="IPR023267">
    <property type="entry name" value="RCMT"/>
</dbReference>
<keyword evidence="2 5" id="KW-0808">Transferase</keyword>
<organism evidence="7 8">
    <name type="scientific">Ketogulonicigenium vulgare (strain WSH-001)</name>
    <dbReference type="NCBI Taxonomy" id="759362"/>
    <lineage>
        <taxon>Bacteria</taxon>
        <taxon>Pseudomonadati</taxon>
        <taxon>Pseudomonadota</taxon>
        <taxon>Alphaproteobacteria</taxon>
        <taxon>Rhodobacterales</taxon>
        <taxon>Roseobacteraceae</taxon>
        <taxon>Ketogulonicigenium</taxon>
    </lineage>
</organism>
<dbReference type="SUPFAM" id="SSF48013">
    <property type="entry name" value="NusB-like"/>
    <property type="match status" value="1"/>
</dbReference>
<evidence type="ECO:0000256" key="2">
    <source>
        <dbReference type="ARBA" id="ARBA00022679"/>
    </source>
</evidence>
<dbReference type="eggNOG" id="COG0144">
    <property type="taxonomic scope" value="Bacteria"/>
</dbReference>
<evidence type="ECO:0000313" key="7">
    <source>
        <dbReference type="EMBL" id="AEM41748.1"/>
    </source>
</evidence>
<dbReference type="AlphaFoldDB" id="F9Y4D5"/>